<dbReference type="Proteomes" id="UP001066276">
    <property type="component" value="Chromosome 12"/>
</dbReference>
<sequence>MLYRLKACHYEQDKKVDSLLIAQLKQKEALTAIPTVYNSGMPLIVDPKAIANAFSVYYMELDSSEMEHDESKECAFYDCLTLRSLTDKV</sequence>
<gene>
    <name evidence="1" type="ORF">NDU88_004347</name>
</gene>
<accession>A0AAV7KY57</accession>
<proteinExistence type="predicted"/>
<keyword evidence="2" id="KW-1185">Reference proteome</keyword>
<comment type="caution">
    <text evidence="1">The sequence shown here is derived from an EMBL/GenBank/DDBJ whole genome shotgun (WGS) entry which is preliminary data.</text>
</comment>
<organism evidence="1 2">
    <name type="scientific">Pleurodeles waltl</name>
    <name type="common">Iberian ribbed newt</name>
    <dbReference type="NCBI Taxonomy" id="8319"/>
    <lineage>
        <taxon>Eukaryota</taxon>
        <taxon>Metazoa</taxon>
        <taxon>Chordata</taxon>
        <taxon>Craniata</taxon>
        <taxon>Vertebrata</taxon>
        <taxon>Euteleostomi</taxon>
        <taxon>Amphibia</taxon>
        <taxon>Batrachia</taxon>
        <taxon>Caudata</taxon>
        <taxon>Salamandroidea</taxon>
        <taxon>Salamandridae</taxon>
        <taxon>Pleurodelinae</taxon>
        <taxon>Pleurodeles</taxon>
    </lineage>
</organism>
<reference evidence="1" key="1">
    <citation type="journal article" date="2022" name="bioRxiv">
        <title>Sequencing and chromosome-scale assembly of the giantPleurodeles waltlgenome.</title>
        <authorList>
            <person name="Brown T."/>
            <person name="Elewa A."/>
            <person name="Iarovenko S."/>
            <person name="Subramanian E."/>
            <person name="Araus A.J."/>
            <person name="Petzold A."/>
            <person name="Susuki M."/>
            <person name="Suzuki K.-i.T."/>
            <person name="Hayashi T."/>
            <person name="Toyoda A."/>
            <person name="Oliveira C."/>
            <person name="Osipova E."/>
            <person name="Leigh N.D."/>
            <person name="Simon A."/>
            <person name="Yun M.H."/>
        </authorList>
    </citation>
    <scope>NUCLEOTIDE SEQUENCE</scope>
    <source>
        <strain evidence="1">20211129_DDA</strain>
        <tissue evidence="1">Liver</tissue>
    </source>
</reference>
<name>A0AAV7KY57_PLEWA</name>
<evidence type="ECO:0000313" key="2">
    <source>
        <dbReference type="Proteomes" id="UP001066276"/>
    </source>
</evidence>
<evidence type="ECO:0000313" key="1">
    <source>
        <dbReference type="EMBL" id="KAJ1084195.1"/>
    </source>
</evidence>
<protein>
    <submittedName>
        <fullName evidence="1">Uncharacterized protein</fullName>
    </submittedName>
</protein>
<dbReference type="EMBL" id="JANPWB010000016">
    <property type="protein sequence ID" value="KAJ1084195.1"/>
    <property type="molecule type" value="Genomic_DNA"/>
</dbReference>
<dbReference type="AlphaFoldDB" id="A0AAV7KY57"/>